<gene>
    <name evidence="2" type="primary">cebE_1</name>
    <name evidence="2" type="ORF">Vqi01_19000</name>
</gene>
<evidence type="ECO:0000313" key="3">
    <source>
        <dbReference type="Proteomes" id="UP000653076"/>
    </source>
</evidence>
<keyword evidence="3" id="KW-1185">Reference proteome</keyword>
<evidence type="ECO:0000313" key="2">
    <source>
        <dbReference type="EMBL" id="GIJ26738.1"/>
    </source>
</evidence>
<sequence>MEGRLKRVITTAAVFFTAALLVAGCTPGSGGDSGSSDSKTFEFWSFTGINQKIDVDAYTKGHPDITVKLTEVGSSTETAQALTAALAGGKVPDLVLIQGDDLPKFMQSPDNFVDLATLGADKVTDDYLDWVIAQSTTEDGKIIGIPTDVGGLAIAYRTDLFKAAGLPTDRDEVSELWPTWDAFMDVGKRYVQATGKPFLDNTPTSIFFQAVNQGSERYYDSDRKLSYDRNPQVKEAFDLTLKVYQSGISGKIASWTPGWTAGMSKGDFAVMSAPAWMLNAIKTNAPDSAGKWDIATIPGGSGNWGGSYLAIPKRAKNPKAAWDYIADRQSPEGQLENFLSKGNLPTTPSVYTDPRLVEKTDPFFSDAPVGKIYTESVVNIKPFYIGPDDATIGSELLNTLTSVEQGKVAPDKAWETALANVKNALRG</sequence>
<dbReference type="InterPro" id="IPR006059">
    <property type="entry name" value="SBP"/>
</dbReference>
<dbReference type="PANTHER" id="PTHR43649">
    <property type="entry name" value="ARABINOSE-BINDING PROTEIN-RELATED"/>
    <property type="match status" value="1"/>
</dbReference>
<accession>A0ABQ4J978</accession>
<reference evidence="2 3" key="1">
    <citation type="submission" date="2021-01" db="EMBL/GenBank/DDBJ databases">
        <title>Whole genome shotgun sequence of Verrucosispora qiuiae NBRC 106684.</title>
        <authorList>
            <person name="Komaki H."/>
            <person name="Tamura T."/>
        </authorList>
    </citation>
    <scope>NUCLEOTIDE SEQUENCE [LARGE SCALE GENOMIC DNA]</scope>
    <source>
        <strain evidence="2 3">NBRC 106684</strain>
    </source>
</reference>
<dbReference type="Pfam" id="PF13416">
    <property type="entry name" value="SBP_bac_8"/>
    <property type="match status" value="1"/>
</dbReference>
<dbReference type="Proteomes" id="UP000653076">
    <property type="component" value="Unassembled WGS sequence"/>
</dbReference>
<dbReference type="InterPro" id="IPR050490">
    <property type="entry name" value="Bact_solute-bd_prot1"/>
</dbReference>
<dbReference type="Gene3D" id="3.40.190.10">
    <property type="entry name" value="Periplasmic binding protein-like II"/>
    <property type="match status" value="1"/>
</dbReference>
<feature type="signal peptide" evidence="1">
    <location>
        <begin position="1"/>
        <end position="23"/>
    </location>
</feature>
<comment type="caution">
    <text evidence="2">The sequence shown here is derived from an EMBL/GenBank/DDBJ whole genome shotgun (WGS) entry which is preliminary data.</text>
</comment>
<dbReference type="PROSITE" id="PS51257">
    <property type="entry name" value="PROKAR_LIPOPROTEIN"/>
    <property type="match status" value="1"/>
</dbReference>
<protein>
    <submittedName>
        <fullName evidence="2">ABC transporter substrate-binding protein</fullName>
    </submittedName>
</protein>
<evidence type="ECO:0000256" key="1">
    <source>
        <dbReference type="SAM" id="SignalP"/>
    </source>
</evidence>
<organism evidence="2 3">
    <name type="scientific">Micromonospora qiuiae</name>
    <dbReference type="NCBI Taxonomy" id="502268"/>
    <lineage>
        <taxon>Bacteria</taxon>
        <taxon>Bacillati</taxon>
        <taxon>Actinomycetota</taxon>
        <taxon>Actinomycetes</taxon>
        <taxon>Micromonosporales</taxon>
        <taxon>Micromonosporaceae</taxon>
        <taxon>Micromonospora</taxon>
    </lineage>
</organism>
<dbReference type="EMBL" id="BOPC01000024">
    <property type="protein sequence ID" value="GIJ26738.1"/>
    <property type="molecule type" value="Genomic_DNA"/>
</dbReference>
<feature type="chain" id="PRO_5047284653" evidence="1">
    <location>
        <begin position="24"/>
        <end position="427"/>
    </location>
</feature>
<proteinExistence type="predicted"/>
<keyword evidence="1" id="KW-0732">Signal</keyword>
<dbReference type="PANTHER" id="PTHR43649:SF32">
    <property type="entry name" value="SUGAR BINDING SECRETED PROTEIN"/>
    <property type="match status" value="1"/>
</dbReference>
<name>A0ABQ4J978_9ACTN</name>
<dbReference type="SUPFAM" id="SSF53850">
    <property type="entry name" value="Periplasmic binding protein-like II"/>
    <property type="match status" value="1"/>
</dbReference>